<dbReference type="SUPFAM" id="SSF55785">
    <property type="entry name" value="PYP-like sensor domain (PAS domain)"/>
    <property type="match status" value="1"/>
</dbReference>
<name>A0A1G1WPQ0_9BACT</name>
<evidence type="ECO:0008006" key="3">
    <source>
        <dbReference type="Google" id="ProtNLM"/>
    </source>
</evidence>
<dbReference type="CDD" id="cd00130">
    <property type="entry name" value="PAS"/>
    <property type="match status" value="1"/>
</dbReference>
<gene>
    <name evidence="1" type="ORF">A3F35_02455</name>
</gene>
<dbReference type="AlphaFoldDB" id="A0A1G1WPQ0"/>
<evidence type="ECO:0000313" key="1">
    <source>
        <dbReference type="EMBL" id="OGY29674.1"/>
    </source>
</evidence>
<dbReference type="InterPro" id="IPR000014">
    <property type="entry name" value="PAS"/>
</dbReference>
<protein>
    <recommendedName>
        <fullName evidence="3">PAS domain-containing protein</fullName>
    </recommendedName>
</protein>
<reference evidence="1 2" key="1">
    <citation type="journal article" date="2016" name="Nat. Commun.">
        <title>Thousands of microbial genomes shed light on interconnected biogeochemical processes in an aquifer system.</title>
        <authorList>
            <person name="Anantharaman K."/>
            <person name="Brown C.T."/>
            <person name="Hug L.A."/>
            <person name="Sharon I."/>
            <person name="Castelle C.J."/>
            <person name="Probst A.J."/>
            <person name="Thomas B.C."/>
            <person name="Singh A."/>
            <person name="Wilkins M.J."/>
            <person name="Karaoz U."/>
            <person name="Brodie E.L."/>
            <person name="Williams K.H."/>
            <person name="Hubbard S.S."/>
            <person name="Banfield J.F."/>
        </authorList>
    </citation>
    <scope>NUCLEOTIDE SEQUENCE [LARGE SCALE GENOMIC DNA]</scope>
</reference>
<comment type="caution">
    <text evidence="1">The sequence shown here is derived from an EMBL/GenBank/DDBJ whole genome shotgun (WGS) entry which is preliminary data.</text>
</comment>
<proteinExistence type="predicted"/>
<evidence type="ECO:0000313" key="2">
    <source>
        <dbReference type="Proteomes" id="UP000178068"/>
    </source>
</evidence>
<dbReference type="Gene3D" id="3.30.450.20">
    <property type="entry name" value="PAS domain"/>
    <property type="match status" value="1"/>
</dbReference>
<dbReference type="Proteomes" id="UP000178068">
    <property type="component" value="Unassembled WGS sequence"/>
</dbReference>
<dbReference type="STRING" id="1802603.A3F35_02455"/>
<accession>A0A1G1WPQ0</accession>
<sequence length="127" mass="14510">MEEKHHQELINSITNDLDTILEGSQQAIYIYLDDAHKACNENFARLLGYDSPKDWAAVHDSFTENFVDKKSQQSLVTAYKNAMEKLSGSSLEVNWKTKTGKSIRTQVILVPIVHNHHLFALHFISKI</sequence>
<dbReference type="InterPro" id="IPR035965">
    <property type="entry name" value="PAS-like_dom_sf"/>
</dbReference>
<dbReference type="EMBL" id="MHCZ01000024">
    <property type="protein sequence ID" value="OGY29674.1"/>
    <property type="molecule type" value="Genomic_DNA"/>
</dbReference>
<organism evidence="1 2">
    <name type="scientific">Candidatus Woykebacteria bacterium RIFCSPHIGHO2_12_FULL_45_10</name>
    <dbReference type="NCBI Taxonomy" id="1802603"/>
    <lineage>
        <taxon>Bacteria</taxon>
        <taxon>Candidatus Woykeibacteriota</taxon>
    </lineage>
</organism>